<feature type="domain" description="Glucosamine/galactosamine-6-phosphate isomerase" evidence="8">
    <location>
        <begin position="13"/>
        <end position="218"/>
    </location>
</feature>
<evidence type="ECO:0000256" key="3">
    <source>
        <dbReference type="ARBA" id="ARBA00004961"/>
    </source>
</evidence>
<sequence length="227" mass="24876">MIMKTTEADTRIRVAHDLAVSVAGALREDLEQQERVTLVLSGGSTPKPFMQALSRMELPWSRVDITLADERWVPTDHEDSNDRFVRTHMLINAAAEARFQPLVNDEATPEAGAEEVGQRLAALTWPASVVVLGMGGDGHTASLFPDSEQLADGLESEAMVIAAHAPSVGQPRISLTRERLMRSRRRYLHLNGGDKKAVLARAMSGSDCLELPIRAFLDAPLALYWAP</sequence>
<dbReference type="Pfam" id="PF01182">
    <property type="entry name" value="Glucosamine_iso"/>
    <property type="match status" value="1"/>
</dbReference>
<dbReference type="PANTHER" id="PTHR11054:SF0">
    <property type="entry name" value="6-PHOSPHOGLUCONOLACTONASE"/>
    <property type="match status" value="1"/>
</dbReference>
<comment type="function">
    <text evidence="2 7">Hydrolysis of 6-phosphogluconolactone to 6-phosphogluconate.</text>
</comment>
<dbReference type="GO" id="GO:0017057">
    <property type="term" value="F:6-phosphogluconolactonase activity"/>
    <property type="evidence" value="ECO:0007669"/>
    <property type="project" value="UniProtKB-UniRule"/>
</dbReference>
<reference evidence="10" key="1">
    <citation type="submission" date="2016-10" db="EMBL/GenBank/DDBJ databases">
        <authorList>
            <person name="Varghese N."/>
            <person name="Submissions S."/>
        </authorList>
    </citation>
    <scope>NUCLEOTIDE SEQUENCE [LARGE SCALE GENOMIC DNA]</scope>
    <source>
        <strain evidence="10">DSM 23439</strain>
    </source>
</reference>
<comment type="catalytic activity">
    <reaction evidence="1 7">
        <text>6-phospho-D-glucono-1,5-lactone + H2O = 6-phospho-D-gluconate + H(+)</text>
        <dbReference type="Rhea" id="RHEA:12556"/>
        <dbReference type="ChEBI" id="CHEBI:15377"/>
        <dbReference type="ChEBI" id="CHEBI:15378"/>
        <dbReference type="ChEBI" id="CHEBI:57955"/>
        <dbReference type="ChEBI" id="CHEBI:58759"/>
        <dbReference type="EC" id="3.1.1.31"/>
    </reaction>
</comment>
<dbReference type="CDD" id="cd01400">
    <property type="entry name" value="6PGL"/>
    <property type="match status" value="1"/>
</dbReference>
<evidence type="ECO:0000256" key="6">
    <source>
        <dbReference type="ARBA" id="ARBA00020337"/>
    </source>
</evidence>
<dbReference type="InterPro" id="IPR039104">
    <property type="entry name" value="6PGL"/>
</dbReference>
<dbReference type="GO" id="GO:0006098">
    <property type="term" value="P:pentose-phosphate shunt"/>
    <property type="evidence" value="ECO:0007669"/>
    <property type="project" value="UniProtKB-UniPathway"/>
</dbReference>
<protein>
    <recommendedName>
        <fullName evidence="6 7">6-phosphogluconolactonase</fullName>
        <shortName evidence="7">6PGL</shortName>
        <ecNumber evidence="5 7">3.1.1.31</ecNumber>
    </recommendedName>
</protein>
<evidence type="ECO:0000256" key="5">
    <source>
        <dbReference type="ARBA" id="ARBA00013198"/>
    </source>
</evidence>
<evidence type="ECO:0000259" key="8">
    <source>
        <dbReference type="Pfam" id="PF01182"/>
    </source>
</evidence>
<dbReference type="InterPro" id="IPR006148">
    <property type="entry name" value="Glc/Gal-6P_isomerase"/>
</dbReference>
<dbReference type="EMBL" id="FOLY01000002">
    <property type="protein sequence ID" value="SFC31145.1"/>
    <property type="molecule type" value="Genomic_DNA"/>
</dbReference>
<name>A0A1I1I528_9GAMM</name>
<evidence type="ECO:0000256" key="2">
    <source>
        <dbReference type="ARBA" id="ARBA00002681"/>
    </source>
</evidence>
<dbReference type="GO" id="GO:0005975">
    <property type="term" value="P:carbohydrate metabolic process"/>
    <property type="evidence" value="ECO:0007669"/>
    <property type="project" value="UniProtKB-UniRule"/>
</dbReference>
<evidence type="ECO:0000256" key="4">
    <source>
        <dbReference type="ARBA" id="ARBA00010662"/>
    </source>
</evidence>
<comment type="similarity">
    <text evidence="4 7">Belongs to the glucosamine/galactosamine-6-phosphate isomerase family. 6-phosphogluconolactonase subfamily.</text>
</comment>
<dbReference type="UniPathway" id="UPA00115">
    <property type="reaction ID" value="UER00409"/>
</dbReference>
<dbReference type="InterPro" id="IPR005900">
    <property type="entry name" value="6-phosphogluconolactonase_DevB"/>
</dbReference>
<evidence type="ECO:0000256" key="7">
    <source>
        <dbReference type="RuleBase" id="RU365095"/>
    </source>
</evidence>
<dbReference type="PANTHER" id="PTHR11054">
    <property type="entry name" value="6-PHOSPHOGLUCONOLACTONASE"/>
    <property type="match status" value="1"/>
</dbReference>
<dbReference type="Gene3D" id="3.40.50.1360">
    <property type="match status" value="1"/>
</dbReference>
<keyword evidence="7" id="KW-0378">Hydrolase</keyword>
<keyword evidence="10" id="KW-1185">Reference proteome</keyword>
<accession>A0A1I1I528</accession>
<comment type="pathway">
    <text evidence="3 7">Carbohydrate degradation; pentose phosphate pathway; D-ribulose 5-phosphate from D-glucose 6-phosphate (oxidative stage): step 2/3.</text>
</comment>
<evidence type="ECO:0000256" key="1">
    <source>
        <dbReference type="ARBA" id="ARBA00000832"/>
    </source>
</evidence>
<dbReference type="SUPFAM" id="SSF100950">
    <property type="entry name" value="NagB/RpiA/CoA transferase-like"/>
    <property type="match status" value="1"/>
</dbReference>
<proteinExistence type="inferred from homology"/>
<dbReference type="NCBIfam" id="TIGR01198">
    <property type="entry name" value="pgl"/>
    <property type="match status" value="1"/>
</dbReference>
<evidence type="ECO:0000313" key="9">
    <source>
        <dbReference type="EMBL" id="SFC31145.1"/>
    </source>
</evidence>
<dbReference type="Proteomes" id="UP000199046">
    <property type="component" value="Unassembled WGS sequence"/>
</dbReference>
<dbReference type="AlphaFoldDB" id="A0A1I1I528"/>
<evidence type="ECO:0000313" key="10">
    <source>
        <dbReference type="Proteomes" id="UP000199046"/>
    </source>
</evidence>
<dbReference type="EC" id="3.1.1.31" evidence="5 7"/>
<dbReference type="InterPro" id="IPR037171">
    <property type="entry name" value="NagB/RpiA_transferase-like"/>
</dbReference>
<dbReference type="STRING" id="402385.SAMN05421848_0994"/>
<gene>
    <name evidence="7" type="primary">pgl</name>
    <name evidence="9" type="ORF">SAMN05421848_0994</name>
</gene>
<organism evidence="9 10">
    <name type="scientific">Kushneria avicenniae</name>
    <dbReference type="NCBI Taxonomy" id="402385"/>
    <lineage>
        <taxon>Bacteria</taxon>
        <taxon>Pseudomonadati</taxon>
        <taxon>Pseudomonadota</taxon>
        <taxon>Gammaproteobacteria</taxon>
        <taxon>Oceanospirillales</taxon>
        <taxon>Halomonadaceae</taxon>
        <taxon>Kushneria</taxon>
    </lineage>
</organism>